<proteinExistence type="predicted"/>
<evidence type="ECO:0000313" key="1">
    <source>
        <dbReference type="EMBL" id="GBL95091.1"/>
    </source>
</evidence>
<accession>A0A4Y2BS96</accession>
<dbReference type="EMBL" id="BGPR01000108">
    <property type="protein sequence ID" value="GBL95091.1"/>
    <property type="molecule type" value="Genomic_DNA"/>
</dbReference>
<dbReference type="AlphaFoldDB" id="A0A4Y2BS96"/>
<gene>
    <name evidence="1" type="ORF">AVEN_188829_1</name>
</gene>
<reference evidence="1 2" key="1">
    <citation type="journal article" date="2019" name="Sci. Rep.">
        <title>Orb-weaving spider Araneus ventricosus genome elucidates the spidroin gene catalogue.</title>
        <authorList>
            <person name="Kono N."/>
            <person name="Nakamura H."/>
            <person name="Ohtoshi R."/>
            <person name="Moran D.A.P."/>
            <person name="Shinohara A."/>
            <person name="Yoshida Y."/>
            <person name="Fujiwara M."/>
            <person name="Mori M."/>
            <person name="Tomita M."/>
            <person name="Arakawa K."/>
        </authorList>
    </citation>
    <scope>NUCLEOTIDE SEQUENCE [LARGE SCALE GENOMIC DNA]</scope>
</reference>
<name>A0A4Y2BS96_ARAVE</name>
<protein>
    <submittedName>
        <fullName evidence="1">Uncharacterized protein</fullName>
    </submittedName>
</protein>
<dbReference type="Proteomes" id="UP000499080">
    <property type="component" value="Unassembled WGS sequence"/>
</dbReference>
<evidence type="ECO:0000313" key="2">
    <source>
        <dbReference type="Proteomes" id="UP000499080"/>
    </source>
</evidence>
<organism evidence="1 2">
    <name type="scientific">Araneus ventricosus</name>
    <name type="common">Orbweaver spider</name>
    <name type="synonym">Epeira ventricosa</name>
    <dbReference type="NCBI Taxonomy" id="182803"/>
    <lineage>
        <taxon>Eukaryota</taxon>
        <taxon>Metazoa</taxon>
        <taxon>Ecdysozoa</taxon>
        <taxon>Arthropoda</taxon>
        <taxon>Chelicerata</taxon>
        <taxon>Arachnida</taxon>
        <taxon>Araneae</taxon>
        <taxon>Araneomorphae</taxon>
        <taxon>Entelegynae</taxon>
        <taxon>Araneoidea</taxon>
        <taxon>Araneidae</taxon>
        <taxon>Araneus</taxon>
    </lineage>
</organism>
<keyword evidence="2" id="KW-1185">Reference proteome</keyword>
<sequence>MHAALPVHLFGGCRRIFRLGNIPFPAVPSPPSFFSFLFPSVSFPKCRTGQRGKRPNKLAKAAVIPCHPTQVVITSEPPKALNCSPALLQIIVYSKQPDMIVVCFGIRINMYGNAAGFRRMKVMGLGTLNGSN</sequence>
<comment type="caution">
    <text evidence="1">The sequence shown here is derived from an EMBL/GenBank/DDBJ whole genome shotgun (WGS) entry which is preliminary data.</text>
</comment>